<keyword evidence="2" id="KW-1185">Reference proteome</keyword>
<protein>
    <submittedName>
        <fullName evidence="1">Uncharacterized protein</fullName>
    </submittedName>
</protein>
<evidence type="ECO:0000313" key="1">
    <source>
        <dbReference type="EMBL" id="VEL40797.1"/>
    </source>
</evidence>
<organism evidence="1 2">
    <name type="scientific">Protopolystoma xenopodis</name>
    <dbReference type="NCBI Taxonomy" id="117903"/>
    <lineage>
        <taxon>Eukaryota</taxon>
        <taxon>Metazoa</taxon>
        <taxon>Spiralia</taxon>
        <taxon>Lophotrochozoa</taxon>
        <taxon>Platyhelminthes</taxon>
        <taxon>Monogenea</taxon>
        <taxon>Polyopisthocotylea</taxon>
        <taxon>Polystomatidea</taxon>
        <taxon>Polystomatidae</taxon>
        <taxon>Protopolystoma</taxon>
    </lineage>
</organism>
<reference evidence="1" key="1">
    <citation type="submission" date="2018-11" db="EMBL/GenBank/DDBJ databases">
        <authorList>
            <consortium name="Pathogen Informatics"/>
        </authorList>
    </citation>
    <scope>NUCLEOTIDE SEQUENCE</scope>
</reference>
<dbReference type="Proteomes" id="UP000784294">
    <property type="component" value="Unassembled WGS sequence"/>
</dbReference>
<dbReference type="AlphaFoldDB" id="A0A3S5BCU5"/>
<dbReference type="EMBL" id="CAAALY010266508">
    <property type="protein sequence ID" value="VEL40797.1"/>
    <property type="molecule type" value="Genomic_DNA"/>
</dbReference>
<accession>A0A3S5BCU5</accession>
<sequence length="171" mass="19631">MKQTRKAAYYNPEIVSSPTYSAFEPYKFCPLLLLPALMCRSDGWNSETWHNFFLNLNRLSIHNQSFFEDDLSSELKQTFMVASTAAGDVWTFLAGGLSASASIEASSVSLTNSVDLPRDQWDRDKSLRSEDKLFQRNRALASRWLVFSPEEVQVRLLILVNFLLDFDMHLH</sequence>
<proteinExistence type="predicted"/>
<comment type="caution">
    <text evidence="1">The sequence shown here is derived from an EMBL/GenBank/DDBJ whole genome shotgun (WGS) entry which is preliminary data.</text>
</comment>
<gene>
    <name evidence="1" type="ORF">PXEA_LOCUS34237</name>
</gene>
<name>A0A3S5BCU5_9PLAT</name>
<evidence type="ECO:0000313" key="2">
    <source>
        <dbReference type="Proteomes" id="UP000784294"/>
    </source>
</evidence>